<organism evidence="1 2">
    <name type="scientific">Cichorium intybus</name>
    <name type="common">Chicory</name>
    <dbReference type="NCBI Taxonomy" id="13427"/>
    <lineage>
        <taxon>Eukaryota</taxon>
        <taxon>Viridiplantae</taxon>
        <taxon>Streptophyta</taxon>
        <taxon>Embryophyta</taxon>
        <taxon>Tracheophyta</taxon>
        <taxon>Spermatophyta</taxon>
        <taxon>Magnoliopsida</taxon>
        <taxon>eudicotyledons</taxon>
        <taxon>Gunneridae</taxon>
        <taxon>Pentapetalae</taxon>
        <taxon>asterids</taxon>
        <taxon>campanulids</taxon>
        <taxon>Asterales</taxon>
        <taxon>Asteraceae</taxon>
        <taxon>Cichorioideae</taxon>
        <taxon>Cichorieae</taxon>
        <taxon>Cichoriinae</taxon>
        <taxon>Cichorium</taxon>
    </lineage>
</organism>
<dbReference type="Proteomes" id="UP001055811">
    <property type="component" value="Linkage Group LG09"/>
</dbReference>
<name>A0ACB8Z227_CICIN</name>
<accession>A0ACB8Z227</accession>
<evidence type="ECO:0000313" key="2">
    <source>
        <dbReference type="Proteomes" id="UP001055811"/>
    </source>
</evidence>
<keyword evidence="2" id="KW-1185">Reference proteome</keyword>
<gene>
    <name evidence="1" type="ORF">L2E82_49664</name>
</gene>
<proteinExistence type="predicted"/>
<dbReference type="EMBL" id="CM042017">
    <property type="protein sequence ID" value="KAI3691335.1"/>
    <property type="molecule type" value="Genomic_DNA"/>
</dbReference>
<evidence type="ECO:0000313" key="1">
    <source>
        <dbReference type="EMBL" id="KAI3691335.1"/>
    </source>
</evidence>
<comment type="caution">
    <text evidence="1">The sequence shown here is derived from an EMBL/GenBank/DDBJ whole genome shotgun (WGS) entry which is preliminary data.</text>
</comment>
<reference evidence="2" key="1">
    <citation type="journal article" date="2022" name="Mol. Ecol. Resour.">
        <title>The genomes of chicory, endive, great burdock and yacon provide insights into Asteraceae palaeo-polyploidization history and plant inulin production.</title>
        <authorList>
            <person name="Fan W."/>
            <person name="Wang S."/>
            <person name="Wang H."/>
            <person name="Wang A."/>
            <person name="Jiang F."/>
            <person name="Liu H."/>
            <person name="Zhao H."/>
            <person name="Xu D."/>
            <person name="Zhang Y."/>
        </authorList>
    </citation>
    <scope>NUCLEOTIDE SEQUENCE [LARGE SCALE GENOMIC DNA]</scope>
    <source>
        <strain evidence="2">cv. Punajuju</strain>
    </source>
</reference>
<reference evidence="1 2" key="2">
    <citation type="journal article" date="2022" name="Mol. Ecol. Resour.">
        <title>The genomes of chicory, endive, great burdock and yacon provide insights into Asteraceae paleo-polyploidization history and plant inulin production.</title>
        <authorList>
            <person name="Fan W."/>
            <person name="Wang S."/>
            <person name="Wang H."/>
            <person name="Wang A."/>
            <person name="Jiang F."/>
            <person name="Liu H."/>
            <person name="Zhao H."/>
            <person name="Xu D."/>
            <person name="Zhang Y."/>
        </authorList>
    </citation>
    <scope>NUCLEOTIDE SEQUENCE [LARGE SCALE GENOMIC DNA]</scope>
    <source>
        <strain evidence="2">cv. Punajuju</strain>
        <tissue evidence="1">Leaves</tissue>
    </source>
</reference>
<sequence>MLAITHTLKNHQKWLQQIMNQVPPLPHPQKLQHLHLHLQHLESLKYLLHLPQRMLMTKLNSSCHIEPDQGLFGPKDDVNTNNVIEADDGNPESNMNVYSTHPVNTHIRLSSLNSSAHKSSTSSSESSSALSSAASVNNQMSPSV</sequence>
<protein>
    <submittedName>
        <fullName evidence="1">Uncharacterized protein</fullName>
    </submittedName>
</protein>